<feature type="non-terminal residue" evidence="2">
    <location>
        <position position="1"/>
    </location>
</feature>
<sequence>ELVEPPTHEEIVSFIKELGYRGEVESITEMHIDHMSHPWRTFASIINRCLFGKVTAFDQLQLTRAQILWTIAARRLNMPYPRFTKAIIQPFISKDKTISMRNNMFMHGVKNDSVLGFTKFISKYEIRQVYGMLILDVLVSKEMMESKTYKTYLDFAIGKVIPKEARKRTKAQMKETSLTADDNIISEDPDTALELAKSISRTKAEEQEATRLVHETHERLVTEQPTWRKRQTGVTIRDTPTVTKKKTPAQPLKLKGMEMLLDAAIPAGDIKKAIKARAGSKPKVPDVSKAMSSDQESENGSWGESEEDDDHKSDDERTESDNDTSINLNKTDSKEEPQGDEFVHTFDDYVHTDDETQDVDDEEYVRINEELYSDVYVEMKDAEPADKDKGNREMTDAKKVETGHKEINQDVSSAQVQDEVTTSTIAALATQKEKTEAPSSSSSRSVSSNYGSIFLNLDNIYSAETEIMSMSDVQKLLQQLYLHSFITLLLVVVVDDFDIGVENVKISDFGKDDRVPWNKSGRCSEFIKEHFVPADVIEVLKQQRKPQKSAIDIHKINMEHATKQQESQYTIKSSDKAALNEFDQK</sequence>
<gene>
    <name evidence="2" type="ORF">Tci_595015</name>
</gene>
<evidence type="ECO:0000313" key="2">
    <source>
        <dbReference type="EMBL" id="GFA23043.1"/>
    </source>
</evidence>
<feature type="compositionally biased region" description="Basic and acidic residues" evidence="1">
    <location>
        <begin position="331"/>
        <end position="341"/>
    </location>
</feature>
<organism evidence="2">
    <name type="scientific">Tanacetum cinerariifolium</name>
    <name type="common">Dalmatian daisy</name>
    <name type="synonym">Chrysanthemum cinerariifolium</name>
    <dbReference type="NCBI Taxonomy" id="118510"/>
    <lineage>
        <taxon>Eukaryota</taxon>
        <taxon>Viridiplantae</taxon>
        <taxon>Streptophyta</taxon>
        <taxon>Embryophyta</taxon>
        <taxon>Tracheophyta</taxon>
        <taxon>Spermatophyta</taxon>
        <taxon>Magnoliopsida</taxon>
        <taxon>eudicotyledons</taxon>
        <taxon>Gunneridae</taxon>
        <taxon>Pentapetalae</taxon>
        <taxon>asterids</taxon>
        <taxon>campanulids</taxon>
        <taxon>Asterales</taxon>
        <taxon>Asteraceae</taxon>
        <taxon>Asteroideae</taxon>
        <taxon>Anthemideae</taxon>
        <taxon>Anthemidinae</taxon>
        <taxon>Tanacetum</taxon>
    </lineage>
</organism>
<evidence type="ECO:0000256" key="1">
    <source>
        <dbReference type="SAM" id="MobiDB-lite"/>
    </source>
</evidence>
<dbReference type="EMBL" id="BKCJ010389329">
    <property type="protein sequence ID" value="GFA23043.1"/>
    <property type="molecule type" value="Genomic_DNA"/>
</dbReference>
<feature type="compositionally biased region" description="Polar residues" evidence="1">
    <location>
        <begin position="409"/>
        <end position="418"/>
    </location>
</feature>
<name>A0A699JBE2_TANCI</name>
<feature type="region of interest" description="Disordered" evidence="1">
    <location>
        <begin position="383"/>
        <end position="418"/>
    </location>
</feature>
<feature type="region of interest" description="Disordered" evidence="1">
    <location>
        <begin position="276"/>
        <end position="341"/>
    </location>
</feature>
<feature type="compositionally biased region" description="Basic and acidic residues" evidence="1">
    <location>
        <begin position="383"/>
        <end position="408"/>
    </location>
</feature>
<protein>
    <submittedName>
        <fullName evidence="2">Uncharacterized protein</fullName>
    </submittedName>
</protein>
<accession>A0A699JBE2</accession>
<dbReference type="AlphaFoldDB" id="A0A699JBE2"/>
<comment type="caution">
    <text evidence="2">The sequence shown here is derived from an EMBL/GenBank/DDBJ whole genome shotgun (WGS) entry which is preliminary data.</text>
</comment>
<proteinExistence type="predicted"/>
<reference evidence="2" key="1">
    <citation type="journal article" date="2019" name="Sci. Rep.">
        <title>Draft genome of Tanacetum cinerariifolium, the natural source of mosquito coil.</title>
        <authorList>
            <person name="Yamashiro T."/>
            <person name="Shiraishi A."/>
            <person name="Satake H."/>
            <person name="Nakayama K."/>
        </authorList>
    </citation>
    <scope>NUCLEOTIDE SEQUENCE</scope>
</reference>